<keyword evidence="1" id="KW-0812">Transmembrane</keyword>
<comment type="caution">
    <text evidence="2">The sequence shown here is derived from an EMBL/GenBank/DDBJ whole genome shotgun (WGS) entry which is preliminary data.</text>
</comment>
<gene>
    <name evidence="2" type="ORF">MCSF7_01351</name>
</gene>
<organism evidence="2 3">
    <name type="scientific">Mycoplasmopsis columbina SF7</name>
    <dbReference type="NCBI Taxonomy" id="1037410"/>
    <lineage>
        <taxon>Bacteria</taxon>
        <taxon>Bacillati</taxon>
        <taxon>Mycoplasmatota</taxon>
        <taxon>Mycoplasmoidales</taxon>
        <taxon>Metamycoplasmataceae</taxon>
        <taxon>Mycoplasmopsis</taxon>
    </lineage>
</organism>
<sequence length="532" mass="63778">MNSTSIILISLAVIILIVLIFTSIFILLGKLKQVTTNGLIIFRIDNERKTIVRLSSTKMSSQTNFDSTKLGIEMSKYYDLNSFLSFFKDEIRNQIVKFLEENENNENIITFYGHLQKDNITNLSTKRLFNLLKIKKFHENIHLKIFRSKEDNKLYCSLYWNLKVKNQENNKFQKLEDFNNLVENVHEKFLISIALEIKQEYLIKDINDNFINKIITLLNLNSYRGFWKLENNNLFIFLSINNELKLKRLNKLLSNKCNIFNNTQLFKFYINKLVYSNSLKLQNSNDLEELKIKIQFLMLNYKKSSSWLLNQSFDEYQAFKDELKYFETKINHLDFIKEVYDVINIQTNLKESEINMARITGFDKDKINFYQKQEYYRNLALPKQNSFLLQNHSSQYPLAVFTNAYDLEMNYEKIYRNNSMILILKNIDSSFNLNALNNFFERKNDDQVQIALYIDKLDNISYNFIRKNSISWIVIGENISKYLNFNTNYYLKLLNFLEIFRDLKFKIIYENLPEKLDRNIIQKLNIKYKYNK</sequence>
<protein>
    <submittedName>
        <fullName evidence="2">Membrane protein</fullName>
    </submittedName>
</protein>
<reference evidence="2 3" key="1">
    <citation type="journal article" date="2013" name="Genome Announc.">
        <title>Genome Sequence of Mycoplasma columbinum Strain SF7.</title>
        <authorList>
            <person name="Guo Z."/>
            <person name="Xu X."/>
            <person name="Zheng Q."/>
            <person name="Li T."/>
            <person name="Kuang S."/>
            <person name="Zhang Z."/>
            <person name="Chen Y."/>
            <person name="Lu X."/>
            <person name="Zhou R."/>
            <person name="Bi D."/>
            <person name="Jin H."/>
        </authorList>
    </citation>
    <scope>NUCLEOTIDE SEQUENCE [LARGE SCALE GENOMIC DNA]</scope>
    <source>
        <strain evidence="2 3">SF7</strain>
    </source>
</reference>
<feature type="transmembrane region" description="Helical" evidence="1">
    <location>
        <begin position="6"/>
        <end position="28"/>
    </location>
</feature>
<dbReference type="STRING" id="1037410.MCSF7_01351"/>
<evidence type="ECO:0000313" key="3">
    <source>
        <dbReference type="Proteomes" id="UP000004978"/>
    </source>
</evidence>
<dbReference type="AlphaFoldDB" id="F9UK59"/>
<dbReference type="eggNOG" id="ENOG5031YAM">
    <property type="taxonomic scope" value="Bacteria"/>
</dbReference>
<dbReference type="RefSeq" id="WP_006608677.1">
    <property type="nucleotide sequence ID" value="NZ_AFXA01000011.1"/>
</dbReference>
<accession>F9UK59</accession>
<evidence type="ECO:0000313" key="2">
    <source>
        <dbReference type="EMBL" id="EGV00064.1"/>
    </source>
</evidence>
<dbReference type="Proteomes" id="UP000004978">
    <property type="component" value="Unassembled WGS sequence"/>
</dbReference>
<dbReference type="EMBL" id="AFXA01000011">
    <property type="protein sequence ID" value="EGV00064.1"/>
    <property type="molecule type" value="Genomic_DNA"/>
</dbReference>
<proteinExistence type="predicted"/>
<keyword evidence="1" id="KW-1133">Transmembrane helix</keyword>
<keyword evidence="3" id="KW-1185">Reference proteome</keyword>
<keyword evidence="1" id="KW-0472">Membrane</keyword>
<evidence type="ECO:0000256" key="1">
    <source>
        <dbReference type="SAM" id="Phobius"/>
    </source>
</evidence>
<dbReference type="NCBIfam" id="NF045955">
    <property type="entry name" value="MHO_4530_fam"/>
    <property type="match status" value="1"/>
</dbReference>
<name>F9UK59_9BACT</name>